<keyword evidence="1" id="KW-0472">Membrane</keyword>
<proteinExistence type="predicted"/>
<dbReference type="RefSeq" id="WP_091498703.1">
    <property type="nucleotide sequence ID" value="NZ_FODJ01000009.1"/>
</dbReference>
<dbReference type="Proteomes" id="UP000199300">
    <property type="component" value="Unassembled WGS sequence"/>
</dbReference>
<protein>
    <submittedName>
        <fullName evidence="3">SH3 domain-containing protein</fullName>
    </submittedName>
</protein>
<evidence type="ECO:0000313" key="4">
    <source>
        <dbReference type="Proteomes" id="UP000199300"/>
    </source>
</evidence>
<dbReference type="STRING" id="872970.SAMN04488134_10939"/>
<keyword evidence="1" id="KW-1133">Transmembrane helix</keyword>
<evidence type="ECO:0000259" key="2">
    <source>
        <dbReference type="Pfam" id="PF08239"/>
    </source>
</evidence>
<evidence type="ECO:0000313" key="3">
    <source>
        <dbReference type="EMBL" id="SEO57389.1"/>
    </source>
</evidence>
<feature type="transmembrane region" description="Helical" evidence="1">
    <location>
        <begin position="6"/>
        <end position="25"/>
    </location>
</feature>
<dbReference type="OrthoDB" id="2974565at2"/>
<sequence length="152" mass="17097">MRAQKFAVLIFSIIAITILIMLVLLNERRFASFLLVHQQPIAAPYQLLTKMDARLESISANDETTDPINNQELVDNYQPESYTTMYVDADSLNIRSGPDTTYSAVGIVFRNQVVEAEVTGTFDGWLYIRTEEFEGFVSDSFLATDAVDNNGE</sequence>
<evidence type="ECO:0000256" key="1">
    <source>
        <dbReference type="SAM" id="Phobius"/>
    </source>
</evidence>
<dbReference type="EMBL" id="FODJ01000009">
    <property type="protein sequence ID" value="SEO57389.1"/>
    <property type="molecule type" value="Genomic_DNA"/>
</dbReference>
<feature type="domain" description="SH3b" evidence="2">
    <location>
        <begin position="90"/>
        <end position="142"/>
    </location>
</feature>
<dbReference type="AlphaFoldDB" id="A0A1H8QSW8"/>
<reference evidence="3 4" key="1">
    <citation type="submission" date="2016-10" db="EMBL/GenBank/DDBJ databases">
        <authorList>
            <person name="de Groot N.N."/>
        </authorList>
    </citation>
    <scope>NUCLEOTIDE SEQUENCE [LARGE SCALE GENOMIC DNA]</scope>
    <source>
        <strain evidence="3 4">CGMCC 1.10434</strain>
    </source>
</reference>
<accession>A0A1H8QSW8</accession>
<organism evidence="3 4">
    <name type="scientific">Amphibacillus marinus</name>
    <dbReference type="NCBI Taxonomy" id="872970"/>
    <lineage>
        <taxon>Bacteria</taxon>
        <taxon>Bacillati</taxon>
        <taxon>Bacillota</taxon>
        <taxon>Bacilli</taxon>
        <taxon>Bacillales</taxon>
        <taxon>Bacillaceae</taxon>
        <taxon>Amphibacillus</taxon>
    </lineage>
</organism>
<dbReference type="Gene3D" id="2.30.30.40">
    <property type="entry name" value="SH3 Domains"/>
    <property type="match status" value="1"/>
</dbReference>
<dbReference type="Pfam" id="PF08239">
    <property type="entry name" value="SH3_3"/>
    <property type="match status" value="1"/>
</dbReference>
<name>A0A1H8QSW8_9BACI</name>
<gene>
    <name evidence="3" type="ORF">SAMN04488134_10939</name>
</gene>
<keyword evidence="1" id="KW-0812">Transmembrane</keyword>
<keyword evidence="4" id="KW-1185">Reference proteome</keyword>
<dbReference type="InterPro" id="IPR003646">
    <property type="entry name" value="SH3-like_bac-type"/>
</dbReference>